<dbReference type="AlphaFoldDB" id="T1GDB6"/>
<dbReference type="HOGENOM" id="CLU_1679953_0_0_1"/>
<evidence type="ECO:0000313" key="2">
    <source>
        <dbReference type="Proteomes" id="UP000015102"/>
    </source>
</evidence>
<dbReference type="EMBL" id="CAQQ02121494">
    <property type="status" value="NOT_ANNOTATED_CDS"/>
    <property type="molecule type" value="Genomic_DNA"/>
</dbReference>
<name>T1GDB6_MEGSC</name>
<reference evidence="2" key="1">
    <citation type="submission" date="2013-02" db="EMBL/GenBank/DDBJ databases">
        <authorList>
            <person name="Hughes D."/>
        </authorList>
    </citation>
    <scope>NUCLEOTIDE SEQUENCE</scope>
    <source>
        <strain>Durham</strain>
        <strain evidence="2">NC isolate 2 -- Noor lab</strain>
    </source>
</reference>
<reference evidence="1" key="2">
    <citation type="submission" date="2015-06" db="UniProtKB">
        <authorList>
            <consortium name="EnsemblMetazoa"/>
        </authorList>
    </citation>
    <scope>IDENTIFICATION</scope>
</reference>
<dbReference type="EMBL" id="CAQQ02121495">
    <property type="status" value="NOT_ANNOTATED_CDS"/>
    <property type="molecule type" value="Genomic_DNA"/>
</dbReference>
<accession>T1GDB6</accession>
<dbReference type="EMBL" id="CAQQ02121496">
    <property type="status" value="NOT_ANNOTATED_CDS"/>
    <property type="molecule type" value="Genomic_DNA"/>
</dbReference>
<sequence>MFLVSISAALMVISNNMLKKLHDSTSARRIPLKVWNFLETLHPAFTQLQVSCNYIYFLFMMAMEGLYTVHCRAFFCSVPQEHTSSASFTVTPSPFANVQVLTISNAGLREYLEIYPALMAILSSYAKTVTTDLSSLASRLSTPGISLRSASAYHPTF</sequence>
<dbReference type="EnsemblMetazoa" id="MESCA001299-RA">
    <property type="protein sequence ID" value="MESCA001299-PA"/>
    <property type="gene ID" value="MESCA001299"/>
</dbReference>
<dbReference type="Proteomes" id="UP000015102">
    <property type="component" value="Unassembled WGS sequence"/>
</dbReference>
<protein>
    <submittedName>
        <fullName evidence="1">Uncharacterized protein</fullName>
    </submittedName>
</protein>
<keyword evidence="2" id="KW-1185">Reference proteome</keyword>
<proteinExistence type="predicted"/>
<evidence type="ECO:0000313" key="1">
    <source>
        <dbReference type="EnsemblMetazoa" id="MESCA001299-PA"/>
    </source>
</evidence>
<organism evidence="1 2">
    <name type="scientific">Megaselia scalaris</name>
    <name type="common">Humpbacked fly</name>
    <name type="synonym">Phora scalaris</name>
    <dbReference type="NCBI Taxonomy" id="36166"/>
    <lineage>
        <taxon>Eukaryota</taxon>
        <taxon>Metazoa</taxon>
        <taxon>Ecdysozoa</taxon>
        <taxon>Arthropoda</taxon>
        <taxon>Hexapoda</taxon>
        <taxon>Insecta</taxon>
        <taxon>Pterygota</taxon>
        <taxon>Neoptera</taxon>
        <taxon>Endopterygota</taxon>
        <taxon>Diptera</taxon>
        <taxon>Brachycera</taxon>
        <taxon>Muscomorpha</taxon>
        <taxon>Platypezoidea</taxon>
        <taxon>Phoridae</taxon>
        <taxon>Megaseliini</taxon>
        <taxon>Megaselia</taxon>
    </lineage>
</organism>